<comment type="caution">
    <text evidence="3">The sequence shown here is derived from an EMBL/GenBank/DDBJ whole genome shotgun (WGS) entry which is preliminary data.</text>
</comment>
<keyword evidence="2" id="KW-0732">Signal</keyword>
<feature type="signal peptide" evidence="2">
    <location>
        <begin position="1"/>
        <end position="20"/>
    </location>
</feature>
<dbReference type="OrthoDB" id="1732751at2759"/>
<dbReference type="GO" id="GO:0006364">
    <property type="term" value="P:rRNA processing"/>
    <property type="evidence" value="ECO:0007669"/>
    <property type="project" value="InterPro"/>
</dbReference>
<evidence type="ECO:0000313" key="3">
    <source>
        <dbReference type="EMBL" id="GFP98814.1"/>
    </source>
</evidence>
<accession>A0A830CRV5</accession>
<dbReference type="AlphaFoldDB" id="A0A830CRV5"/>
<dbReference type="PANTHER" id="PTHR23270:SF10">
    <property type="entry name" value="PROTEIN RRP5 HOMOLOG"/>
    <property type="match status" value="1"/>
</dbReference>
<feature type="coiled-coil region" evidence="1">
    <location>
        <begin position="98"/>
        <end position="125"/>
    </location>
</feature>
<proteinExistence type="predicted"/>
<reference evidence="3" key="1">
    <citation type="submission" date="2020-07" db="EMBL/GenBank/DDBJ databases">
        <title>Ethylene signaling mediates host invasion by parasitic plants.</title>
        <authorList>
            <person name="Yoshida S."/>
        </authorList>
    </citation>
    <scope>NUCLEOTIDE SEQUENCE</scope>
    <source>
        <strain evidence="3">Okayama</strain>
    </source>
</reference>
<dbReference type="EMBL" id="BMAC01000544">
    <property type="protein sequence ID" value="GFP98814.1"/>
    <property type="molecule type" value="Genomic_DNA"/>
</dbReference>
<name>A0A830CRV5_9LAMI</name>
<evidence type="ECO:0000256" key="2">
    <source>
        <dbReference type="SAM" id="SignalP"/>
    </source>
</evidence>
<gene>
    <name evidence="3" type="ORF">PHJA_002025300</name>
</gene>
<dbReference type="PANTHER" id="PTHR23270">
    <property type="entry name" value="PROGRAMMED CELL DEATH PROTEIN 11 PRE-RRNA PROCESSING PROTEIN RRP5"/>
    <property type="match status" value="1"/>
</dbReference>
<protein>
    <submittedName>
        <fullName evidence="3">Kinesin-3</fullName>
    </submittedName>
</protein>
<dbReference type="GO" id="GO:0003723">
    <property type="term" value="F:RNA binding"/>
    <property type="evidence" value="ECO:0007669"/>
    <property type="project" value="TreeGrafter"/>
</dbReference>
<dbReference type="Proteomes" id="UP000653305">
    <property type="component" value="Unassembled WGS sequence"/>
</dbReference>
<keyword evidence="4" id="KW-1185">Reference proteome</keyword>
<keyword evidence="1" id="KW-0175">Coiled coil</keyword>
<dbReference type="Gene3D" id="2.40.50.140">
    <property type="entry name" value="Nucleic acid-binding proteins"/>
    <property type="match status" value="1"/>
</dbReference>
<evidence type="ECO:0000313" key="4">
    <source>
        <dbReference type="Proteomes" id="UP000653305"/>
    </source>
</evidence>
<sequence>MDFWLLCGLFVLMMPSTSGPQRISDSDCGVIESNKEDVEALVNEKLRIKNNFNYKEKIENMKDYIKRLKQCIRWFQQLDGNYVTQLEKLKKSMMKAKEDKLNTIIMELRKNLEALQEKFTKEEVDKLATDDRRLDLSEVFYVGQSVRSNIVDVSTEMGRITLSLKQSLCCSTDASFIQEYFLLEEKVTPEFLSIFDKLI</sequence>
<feature type="chain" id="PRO_5032578020" evidence="2">
    <location>
        <begin position="21"/>
        <end position="199"/>
    </location>
</feature>
<organism evidence="3 4">
    <name type="scientific">Phtheirospermum japonicum</name>
    <dbReference type="NCBI Taxonomy" id="374723"/>
    <lineage>
        <taxon>Eukaryota</taxon>
        <taxon>Viridiplantae</taxon>
        <taxon>Streptophyta</taxon>
        <taxon>Embryophyta</taxon>
        <taxon>Tracheophyta</taxon>
        <taxon>Spermatophyta</taxon>
        <taxon>Magnoliopsida</taxon>
        <taxon>eudicotyledons</taxon>
        <taxon>Gunneridae</taxon>
        <taxon>Pentapetalae</taxon>
        <taxon>asterids</taxon>
        <taxon>lamiids</taxon>
        <taxon>Lamiales</taxon>
        <taxon>Orobanchaceae</taxon>
        <taxon>Orobanchaceae incertae sedis</taxon>
        <taxon>Phtheirospermum</taxon>
    </lineage>
</organism>
<dbReference type="GO" id="GO:0032040">
    <property type="term" value="C:small-subunit processome"/>
    <property type="evidence" value="ECO:0007669"/>
    <property type="project" value="TreeGrafter"/>
</dbReference>
<evidence type="ECO:0000256" key="1">
    <source>
        <dbReference type="SAM" id="Coils"/>
    </source>
</evidence>
<dbReference type="InterPro" id="IPR045209">
    <property type="entry name" value="Rrp5"/>
</dbReference>
<dbReference type="InterPro" id="IPR012340">
    <property type="entry name" value="NA-bd_OB-fold"/>
</dbReference>